<dbReference type="Gene3D" id="2.30.30.30">
    <property type="match status" value="1"/>
</dbReference>
<evidence type="ECO:0000313" key="8">
    <source>
        <dbReference type="EMBL" id="OGC47011.1"/>
    </source>
</evidence>
<dbReference type="InterPro" id="IPR041988">
    <property type="entry name" value="Ribosomal_uL24_KOW"/>
</dbReference>
<dbReference type="InterPro" id="IPR008991">
    <property type="entry name" value="Translation_prot_SH3-like_sf"/>
</dbReference>
<dbReference type="Proteomes" id="UP000176444">
    <property type="component" value="Unassembled WGS sequence"/>
</dbReference>
<evidence type="ECO:0000256" key="5">
    <source>
        <dbReference type="HAMAP-Rule" id="MF_01326"/>
    </source>
</evidence>
<dbReference type="CDD" id="cd06089">
    <property type="entry name" value="KOW_RPL26"/>
    <property type="match status" value="1"/>
</dbReference>
<dbReference type="EMBL" id="MEUX01000023">
    <property type="protein sequence ID" value="OGC47011.1"/>
    <property type="molecule type" value="Genomic_DNA"/>
</dbReference>
<evidence type="ECO:0000313" key="9">
    <source>
        <dbReference type="Proteomes" id="UP000176444"/>
    </source>
</evidence>
<comment type="function">
    <text evidence="5">One of two assembly initiator proteins, it binds directly to the 5'-end of the 23S rRNA, where it nucleates assembly of the 50S subunit.</text>
</comment>
<dbReference type="GO" id="GO:0003735">
    <property type="term" value="F:structural constituent of ribosome"/>
    <property type="evidence" value="ECO:0007669"/>
    <property type="project" value="InterPro"/>
</dbReference>
<protein>
    <recommendedName>
        <fullName evidence="4 5">Large ribosomal subunit protein uL24</fullName>
    </recommendedName>
</protein>
<feature type="domain" description="KOW" evidence="6">
    <location>
        <begin position="5"/>
        <end position="36"/>
    </location>
</feature>
<proteinExistence type="inferred from homology"/>
<evidence type="ECO:0000256" key="1">
    <source>
        <dbReference type="ARBA" id="ARBA00010618"/>
    </source>
</evidence>
<dbReference type="Pfam" id="PF17136">
    <property type="entry name" value="ribosomal_L24"/>
    <property type="match status" value="1"/>
</dbReference>
<dbReference type="InterPro" id="IPR057264">
    <property type="entry name" value="Ribosomal_uL24_C"/>
</dbReference>
<dbReference type="InterPro" id="IPR014722">
    <property type="entry name" value="Rib_uL2_dom2"/>
</dbReference>
<evidence type="ECO:0000256" key="4">
    <source>
        <dbReference type="ARBA" id="ARBA00035206"/>
    </source>
</evidence>
<keyword evidence="3 5" id="KW-0687">Ribonucleoprotein</keyword>
<evidence type="ECO:0000259" key="7">
    <source>
        <dbReference type="Pfam" id="PF17136"/>
    </source>
</evidence>
<dbReference type="GO" id="GO:0006412">
    <property type="term" value="P:translation"/>
    <property type="evidence" value="ECO:0007669"/>
    <property type="project" value="UniProtKB-UniRule"/>
</dbReference>
<feature type="domain" description="Large ribosomal subunit protein uL24 C-terminal" evidence="7">
    <location>
        <begin position="38"/>
        <end position="100"/>
    </location>
</feature>
<keyword evidence="5" id="KW-0694">RNA-binding</keyword>
<comment type="function">
    <text evidence="5">One of the proteins that surrounds the polypeptide exit tunnel on the outside of the subunit.</text>
</comment>
<gene>
    <name evidence="5" type="primary">rplX</name>
    <name evidence="8" type="ORF">A2713_02120</name>
</gene>
<dbReference type="Pfam" id="PF00467">
    <property type="entry name" value="KOW"/>
    <property type="match status" value="1"/>
</dbReference>
<sequence>MKIHKGDKVKIISGKQKGAESVVQKVFKDKNKILVENVNIVTKHAKPTANNAGGIVKVNRPINVSNAMIICPKCSKSVRVGYRLVDGKKFRICRKCNEVI</sequence>
<dbReference type="GO" id="GO:0019843">
    <property type="term" value="F:rRNA binding"/>
    <property type="evidence" value="ECO:0007669"/>
    <property type="project" value="UniProtKB-UniRule"/>
</dbReference>
<dbReference type="InterPro" id="IPR003256">
    <property type="entry name" value="Ribosomal_uL24"/>
</dbReference>
<comment type="subunit">
    <text evidence="5">Part of the 50S ribosomal subunit.</text>
</comment>
<dbReference type="PANTHER" id="PTHR12903">
    <property type="entry name" value="MITOCHONDRIAL RIBOSOMAL PROTEIN L24"/>
    <property type="match status" value="1"/>
</dbReference>
<evidence type="ECO:0000259" key="6">
    <source>
        <dbReference type="Pfam" id="PF00467"/>
    </source>
</evidence>
<dbReference type="AlphaFoldDB" id="A0A1F4UPV7"/>
<keyword evidence="5" id="KW-0699">rRNA-binding</keyword>
<name>A0A1F4UPV7_UNCKA</name>
<organism evidence="8 9">
    <name type="scientific">candidate division WWE3 bacterium RIFCSPHIGHO2_01_FULL_35_17</name>
    <dbReference type="NCBI Taxonomy" id="1802614"/>
    <lineage>
        <taxon>Bacteria</taxon>
        <taxon>Katanobacteria</taxon>
    </lineage>
</organism>
<dbReference type="HAMAP" id="MF_01326_B">
    <property type="entry name" value="Ribosomal_uL24_B"/>
    <property type="match status" value="1"/>
</dbReference>
<evidence type="ECO:0000256" key="3">
    <source>
        <dbReference type="ARBA" id="ARBA00023274"/>
    </source>
</evidence>
<evidence type="ECO:0000256" key="2">
    <source>
        <dbReference type="ARBA" id="ARBA00022980"/>
    </source>
</evidence>
<dbReference type="NCBIfam" id="TIGR01079">
    <property type="entry name" value="rplX_bact"/>
    <property type="match status" value="1"/>
</dbReference>
<dbReference type="GO" id="GO:1990904">
    <property type="term" value="C:ribonucleoprotein complex"/>
    <property type="evidence" value="ECO:0007669"/>
    <property type="project" value="UniProtKB-KW"/>
</dbReference>
<comment type="caution">
    <text evidence="8">The sequence shown here is derived from an EMBL/GenBank/DDBJ whole genome shotgun (WGS) entry which is preliminary data.</text>
</comment>
<dbReference type="InterPro" id="IPR005824">
    <property type="entry name" value="KOW"/>
</dbReference>
<keyword evidence="2 5" id="KW-0689">Ribosomal protein</keyword>
<dbReference type="SUPFAM" id="SSF50104">
    <property type="entry name" value="Translation proteins SH3-like domain"/>
    <property type="match status" value="1"/>
</dbReference>
<dbReference type="GO" id="GO:0005840">
    <property type="term" value="C:ribosome"/>
    <property type="evidence" value="ECO:0007669"/>
    <property type="project" value="UniProtKB-KW"/>
</dbReference>
<comment type="similarity">
    <text evidence="1 5">Belongs to the universal ribosomal protein uL24 family.</text>
</comment>
<reference evidence="8 9" key="1">
    <citation type="journal article" date="2016" name="Nat. Commun.">
        <title>Thousands of microbial genomes shed light on interconnected biogeochemical processes in an aquifer system.</title>
        <authorList>
            <person name="Anantharaman K."/>
            <person name="Brown C.T."/>
            <person name="Hug L.A."/>
            <person name="Sharon I."/>
            <person name="Castelle C.J."/>
            <person name="Probst A.J."/>
            <person name="Thomas B.C."/>
            <person name="Singh A."/>
            <person name="Wilkins M.J."/>
            <person name="Karaoz U."/>
            <person name="Brodie E.L."/>
            <person name="Williams K.H."/>
            <person name="Hubbard S.S."/>
            <person name="Banfield J.F."/>
        </authorList>
    </citation>
    <scope>NUCLEOTIDE SEQUENCE [LARGE SCALE GENOMIC DNA]</scope>
</reference>
<accession>A0A1F4UPV7</accession>